<reference evidence="2 3" key="1">
    <citation type="journal article" date="2019" name="Nat. Microbiol.">
        <title>Mediterranean grassland soil C-N compound turnover is dependent on rainfall and depth, and is mediated by genomically divergent microorganisms.</title>
        <authorList>
            <person name="Diamond S."/>
            <person name="Andeer P.F."/>
            <person name="Li Z."/>
            <person name="Crits-Christoph A."/>
            <person name="Burstein D."/>
            <person name="Anantharaman K."/>
            <person name="Lane K.R."/>
            <person name="Thomas B.C."/>
            <person name="Pan C."/>
            <person name="Northen T.R."/>
            <person name="Banfield J.F."/>
        </authorList>
    </citation>
    <scope>NUCLEOTIDE SEQUENCE [LARGE SCALE GENOMIC DNA]</scope>
    <source>
        <strain evidence="2">NP_2</strain>
    </source>
</reference>
<accession>A0A537KX33</accession>
<protein>
    <submittedName>
        <fullName evidence="2">Diguanylate cyclase</fullName>
    </submittedName>
</protein>
<dbReference type="PROSITE" id="PS50887">
    <property type="entry name" value="GGDEF"/>
    <property type="match status" value="1"/>
</dbReference>
<dbReference type="EMBL" id="VBAJ01000350">
    <property type="protein sequence ID" value="TMJ00298.1"/>
    <property type="molecule type" value="Genomic_DNA"/>
</dbReference>
<gene>
    <name evidence="2" type="ORF">E6G99_13075</name>
</gene>
<organism evidence="2 3">
    <name type="scientific">Candidatus Segetimicrobium genomatis</name>
    <dbReference type="NCBI Taxonomy" id="2569760"/>
    <lineage>
        <taxon>Bacteria</taxon>
        <taxon>Bacillati</taxon>
        <taxon>Candidatus Sysuimicrobiota</taxon>
        <taxon>Candidatus Sysuimicrobiia</taxon>
        <taxon>Candidatus Sysuimicrobiales</taxon>
        <taxon>Candidatus Segetimicrobiaceae</taxon>
        <taxon>Candidatus Segetimicrobium</taxon>
    </lineage>
</organism>
<dbReference type="Pfam" id="PF00990">
    <property type="entry name" value="GGDEF"/>
    <property type="match status" value="1"/>
</dbReference>
<evidence type="ECO:0000313" key="2">
    <source>
        <dbReference type="EMBL" id="TMJ00298.1"/>
    </source>
</evidence>
<comment type="caution">
    <text evidence="2">The sequence shown here is derived from an EMBL/GenBank/DDBJ whole genome shotgun (WGS) entry which is preliminary data.</text>
</comment>
<evidence type="ECO:0000313" key="3">
    <source>
        <dbReference type="Proteomes" id="UP000318661"/>
    </source>
</evidence>
<proteinExistence type="predicted"/>
<dbReference type="Proteomes" id="UP000318661">
    <property type="component" value="Unassembled WGS sequence"/>
</dbReference>
<dbReference type="Gene3D" id="3.30.70.270">
    <property type="match status" value="1"/>
</dbReference>
<dbReference type="SUPFAM" id="SSF55073">
    <property type="entry name" value="Nucleotide cyclase"/>
    <property type="match status" value="1"/>
</dbReference>
<dbReference type="AlphaFoldDB" id="A0A537KX33"/>
<sequence>MANDAQFHKVRWHVTAKSLGVSLPPGYHLLEAPLQLFLYYGDQEIARFAPGTDPKVIQQEAAANAGTQQTQHAPAAGAVEDPITALPWSVSLRGAAVALAGNSDLHVIVVHLGGLDTLMDVYGYKAAHSVLRQISRRMARLMDTRDRFTRHSGDKLLIFTVRPLDEIRTLVEMIHQQVQAASLESDGDR</sequence>
<dbReference type="InterPro" id="IPR029787">
    <property type="entry name" value="Nucleotide_cyclase"/>
</dbReference>
<name>A0A537KX33_9BACT</name>
<evidence type="ECO:0000259" key="1">
    <source>
        <dbReference type="PROSITE" id="PS50887"/>
    </source>
</evidence>
<feature type="non-terminal residue" evidence="2">
    <location>
        <position position="189"/>
    </location>
</feature>
<feature type="domain" description="GGDEF" evidence="1">
    <location>
        <begin position="103"/>
        <end position="189"/>
    </location>
</feature>
<dbReference type="InterPro" id="IPR043128">
    <property type="entry name" value="Rev_trsase/Diguanyl_cyclase"/>
</dbReference>
<dbReference type="InterPro" id="IPR000160">
    <property type="entry name" value="GGDEF_dom"/>
</dbReference>